<evidence type="ECO:0000313" key="3">
    <source>
        <dbReference type="EnsemblProtists" id="EKX47484"/>
    </source>
</evidence>
<proteinExistence type="predicted"/>
<feature type="region of interest" description="Disordered" evidence="1">
    <location>
        <begin position="1"/>
        <end position="23"/>
    </location>
</feature>
<dbReference type="OrthoDB" id="69177at2759"/>
<protein>
    <submittedName>
        <fullName evidence="2 3">Uncharacterized protein</fullName>
    </submittedName>
</protein>
<accession>L1JH63</accession>
<name>L1JH63_GUITC</name>
<gene>
    <name evidence="2" type="ORF">GUITHDRAFT_106922</name>
</gene>
<reference evidence="2 4" key="1">
    <citation type="journal article" date="2012" name="Nature">
        <title>Algal genomes reveal evolutionary mosaicism and the fate of nucleomorphs.</title>
        <authorList>
            <consortium name="DOE Joint Genome Institute"/>
            <person name="Curtis B.A."/>
            <person name="Tanifuji G."/>
            <person name="Burki F."/>
            <person name="Gruber A."/>
            <person name="Irimia M."/>
            <person name="Maruyama S."/>
            <person name="Arias M.C."/>
            <person name="Ball S.G."/>
            <person name="Gile G.H."/>
            <person name="Hirakawa Y."/>
            <person name="Hopkins J.F."/>
            <person name="Kuo A."/>
            <person name="Rensing S.A."/>
            <person name="Schmutz J."/>
            <person name="Symeonidi A."/>
            <person name="Elias M."/>
            <person name="Eveleigh R.J."/>
            <person name="Herman E.K."/>
            <person name="Klute M.J."/>
            <person name="Nakayama T."/>
            <person name="Obornik M."/>
            <person name="Reyes-Prieto A."/>
            <person name="Armbrust E.V."/>
            <person name="Aves S.J."/>
            <person name="Beiko R.G."/>
            <person name="Coutinho P."/>
            <person name="Dacks J.B."/>
            <person name="Durnford D.G."/>
            <person name="Fast N.M."/>
            <person name="Green B.R."/>
            <person name="Grisdale C.J."/>
            <person name="Hempel F."/>
            <person name="Henrissat B."/>
            <person name="Hoppner M.P."/>
            <person name="Ishida K."/>
            <person name="Kim E."/>
            <person name="Koreny L."/>
            <person name="Kroth P.G."/>
            <person name="Liu Y."/>
            <person name="Malik S.B."/>
            <person name="Maier U.G."/>
            <person name="McRose D."/>
            <person name="Mock T."/>
            <person name="Neilson J.A."/>
            <person name="Onodera N.T."/>
            <person name="Poole A.M."/>
            <person name="Pritham E.J."/>
            <person name="Richards T.A."/>
            <person name="Rocap G."/>
            <person name="Roy S.W."/>
            <person name="Sarai C."/>
            <person name="Schaack S."/>
            <person name="Shirato S."/>
            <person name="Slamovits C.H."/>
            <person name="Spencer D.F."/>
            <person name="Suzuki S."/>
            <person name="Worden A.Z."/>
            <person name="Zauner S."/>
            <person name="Barry K."/>
            <person name="Bell C."/>
            <person name="Bharti A.K."/>
            <person name="Crow J.A."/>
            <person name="Grimwood J."/>
            <person name="Kramer R."/>
            <person name="Lindquist E."/>
            <person name="Lucas S."/>
            <person name="Salamov A."/>
            <person name="McFadden G.I."/>
            <person name="Lane C.E."/>
            <person name="Keeling P.J."/>
            <person name="Gray M.W."/>
            <person name="Grigoriev I.V."/>
            <person name="Archibald J.M."/>
        </authorList>
    </citation>
    <scope>NUCLEOTIDE SEQUENCE</scope>
    <source>
        <strain evidence="2 4">CCMP2712</strain>
    </source>
</reference>
<feature type="compositionally biased region" description="Basic and acidic residues" evidence="1">
    <location>
        <begin position="1"/>
        <end position="22"/>
    </location>
</feature>
<dbReference type="GeneID" id="17304147"/>
<reference evidence="3" key="3">
    <citation type="submission" date="2016-03" db="UniProtKB">
        <authorList>
            <consortium name="EnsemblProtists"/>
        </authorList>
    </citation>
    <scope>IDENTIFICATION</scope>
</reference>
<dbReference type="eggNOG" id="ENOG502S5SS">
    <property type="taxonomic scope" value="Eukaryota"/>
</dbReference>
<dbReference type="AlphaFoldDB" id="L1JH63"/>
<sequence>MSEPCRKRAREDREDSETKEPSFDELVDAASRVLKEDGEMNHKKVLKTLKQQLPRWRITDKKLHKAIMHIRSAPKEVKEQVHLNTEGRLMGTPKGFNYDFKAIDAIDLSDKMILKKLVGECEKAYKKKSFWLAANAKPRFTLEALAKQIFEFHTADVKGYDETRSGAEWWVQFRGTKSAHGKSIGFHWDRDEFYADRTDQNVHPQIGTVTYLSEHGAPTLVLDQSPIPKGESRDIHSGALSHPKLGKHICFDGRFLHGVPAELSRHLKEDQFTRITFLVNIWISHIPTDTAPWPEEDVKSMSTFSLPVSFSQILLRSPTAVTVDHKCPVQGFAFGRKGESHELWLPTPRGGGSPDDNMVLTFTSKAPARLVRSMK</sequence>
<dbReference type="Proteomes" id="UP000011087">
    <property type="component" value="Unassembled WGS sequence"/>
</dbReference>
<dbReference type="EMBL" id="JH992990">
    <property type="protein sequence ID" value="EKX47484.1"/>
    <property type="molecule type" value="Genomic_DNA"/>
</dbReference>
<organism evidence="2">
    <name type="scientific">Guillardia theta (strain CCMP2712)</name>
    <name type="common">Cryptophyte</name>
    <dbReference type="NCBI Taxonomy" id="905079"/>
    <lineage>
        <taxon>Eukaryota</taxon>
        <taxon>Cryptophyceae</taxon>
        <taxon>Pyrenomonadales</taxon>
        <taxon>Geminigeraceae</taxon>
        <taxon>Guillardia</taxon>
    </lineage>
</organism>
<keyword evidence="4" id="KW-1185">Reference proteome</keyword>
<dbReference type="RefSeq" id="XP_005834464.1">
    <property type="nucleotide sequence ID" value="XM_005834407.1"/>
</dbReference>
<reference evidence="4" key="2">
    <citation type="submission" date="2012-11" db="EMBL/GenBank/DDBJ databases">
        <authorList>
            <person name="Kuo A."/>
            <person name="Curtis B.A."/>
            <person name="Tanifuji G."/>
            <person name="Burki F."/>
            <person name="Gruber A."/>
            <person name="Irimia M."/>
            <person name="Maruyama S."/>
            <person name="Arias M.C."/>
            <person name="Ball S.G."/>
            <person name="Gile G.H."/>
            <person name="Hirakawa Y."/>
            <person name="Hopkins J.F."/>
            <person name="Rensing S.A."/>
            <person name="Schmutz J."/>
            <person name="Symeonidi A."/>
            <person name="Elias M."/>
            <person name="Eveleigh R.J."/>
            <person name="Herman E.K."/>
            <person name="Klute M.J."/>
            <person name="Nakayama T."/>
            <person name="Obornik M."/>
            <person name="Reyes-Prieto A."/>
            <person name="Armbrust E.V."/>
            <person name="Aves S.J."/>
            <person name="Beiko R.G."/>
            <person name="Coutinho P."/>
            <person name="Dacks J.B."/>
            <person name="Durnford D.G."/>
            <person name="Fast N.M."/>
            <person name="Green B.R."/>
            <person name="Grisdale C."/>
            <person name="Hempe F."/>
            <person name="Henrissat B."/>
            <person name="Hoppner M.P."/>
            <person name="Ishida K.-I."/>
            <person name="Kim E."/>
            <person name="Koreny L."/>
            <person name="Kroth P.G."/>
            <person name="Liu Y."/>
            <person name="Malik S.-B."/>
            <person name="Maier U.G."/>
            <person name="McRose D."/>
            <person name="Mock T."/>
            <person name="Neilson J.A."/>
            <person name="Onodera N.T."/>
            <person name="Poole A.M."/>
            <person name="Pritham E.J."/>
            <person name="Richards T.A."/>
            <person name="Rocap G."/>
            <person name="Roy S.W."/>
            <person name="Sarai C."/>
            <person name="Schaack S."/>
            <person name="Shirato S."/>
            <person name="Slamovits C.H."/>
            <person name="Spencer D.F."/>
            <person name="Suzuki S."/>
            <person name="Worden A.Z."/>
            <person name="Zauner S."/>
            <person name="Barry K."/>
            <person name="Bell C."/>
            <person name="Bharti A.K."/>
            <person name="Crow J.A."/>
            <person name="Grimwood J."/>
            <person name="Kramer R."/>
            <person name="Lindquist E."/>
            <person name="Lucas S."/>
            <person name="Salamov A."/>
            <person name="McFadden G.I."/>
            <person name="Lane C.E."/>
            <person name="Keeling P.J."/>
            <person name="Gray M.W."/>
            <person name="Grigoriev I.V."/>
            <person name="Archibald J.M."/>
        </authorList>
    </citation>
    <scope>NUCLEOTIDE SEQUENCE</scope>
    <source>
        <strain evidence="4">CCMP2712</strain>
    </source>
</reference>
<dbReference type="EnsemblProtists" id="EKX47484">
    <property type="protein sequence ID" value="EKX47484"/>
    <property type="gene ID" value="GUITHDRAFT_106922"/>
</dbReference>
<evidence type="ECO:0000313" key="2">
    <source>
        <dbReference type="EMBL" id="EKX47484.1"/>
    </source>
</evidence>
<evidence type="ECO:0000256" key="1">
    <source>
        <dbReference type="SAM" id="MobiDB-lite"/>
    </source>
</evidence>
<dbReference type="PaxDb" id="55529-EKX47484"/>
<evidence type="ECO:0000313" key="4">
    <source>
        <dbReference type="Proteomes" id="UP000011087"/>
    </source>
</evidence>
<dbReference type="HOGENOM" id="CLU_738615_0_0_1"/>
<dbReference type="KEGG" id="gtt:GUITHDRAFT_106922"/>